<protein>
    <submittedName>
        <fullName evidence="1">Uncharacterized protein</fullName>
    </submittedName>
</protein>
<dbReference type="EMBL" id="CM046391">
    <property type="protein sequence ID" value="KAI8558399.1"/>
    <property type="molecule type" value="Genomic_DNA"/>
</dbReference>
<accession>A0ACC0P034</accession>
<keyword evidence="2" id="KW-1185">Reference proteome</keyword>
<organism evidence="1 2">
    <name type="scientific">Rhododendron molle</name>
    <name type="common">Chinese azalea</name>
    <name type="synonym">Azalea mollis</name>
    <dbReference type="NCBI Taxonomy" id="49168"/>
    <lineage>
        <taxon>Eukaryota</taxon>
        <taxon>Viridiplantae</taxon>
        <taxon>Streptophyta</taxon>
        <taxon>Embryophyta</taxon>
        <taxon>Tracheophyta</taxon>
        <taxon>Spermatophyta</taxon>
        <taxon>Magnoliopsida</taxon>
        <taxon>eudicotyledons</taxon>
        <taxon>Gunneridae</taxon>
        <taxon>Pentapetalae</taxon>
        <taxon>asterids</taxon>
        <taxon>Ericales</taxon>
        <taxon>Ericaceae</taxon>
        <taxon>Ericoideae</taxon>
        <taxon>Rhodoreae</taxon>
        <taxon>Rhododendron</taxon>
    </lineage>
</organism>
<reference evidence="1" key="1">
    <citation type="submission" date="2022-02" db="EMBL/GenBank/DDBJ databases">
        <title>Plant Genome Project.</title>
        <authorList>
            <person name="Zhang R.-G."/>
        </authorList>
    </citation>
    <scope>NUCLEOTIDE SEQUENCE</scope>
    <source>
        <strain evidence="1">AT1</strain>
    </source>
</reference>
<evidence type="ECO:0000313" key="1">
    <source>
        <dbReference type="EMBL" id="KAI8558399.1"/>
    </source>
</evidence>
<comment type="caution">
    <text evidence="1">The sequence shown here is derived from an EMBL/GenBank/DDBJ whole genome shotgun (WGS) entry which is preliminary data.</text>
</comment>
<evidence type="ECO:0000313" key="2">
    <source>
        <dbReference type="Proteomes" id="UP001062846"/>
    </source>
</evidence>
<proteinExistence type="predicted"/>
<dbReference type="Proteomes" id="UP001062846">
    <property type="component" value="Chromosome 4"/>
</dbReference>
<sequence>MANPSWGNYGSPDDIGRGTFDFGNFTRLLEIGVYPENYFIFNSGNGGNELSDFNNPRAHQQSNEIYQNGEGFGNMPWVNRFATIGQGDAGLSDYGPRVEQFVEEYNSLPHLYANSDFRQSQNSTGHGTEDQARYDNWEWMNNNNGNAGSSTNVFDDDADFEYSIPADEFYAEIAEDELLVDILTVALLHAIQILRRPQSLPFRTCPLSGKAYLHDLMTSRDERFQLELCDVPRAG</sequence>
<name>A0ACC0P034_RHOML</name>
<gene>
    <name evidence="1" type="ORF">RHMOL_Rhmol04G0089200</name>
</gene>